<dbReference type="EMBL" id="JABANE010000135">
    <property type="protein sequence ID" value="NME72109.1"/>
    <property type="molecule type" value="Genomic_DNA"/>
</dbReference>
<evidence type="ECO:0000313" key="2">
    <source>
        <dbReference type="EMBL" id="NME72109.1"/>
    </source>
</evidence>
<feature type="domain" description="Knr4/Smi1-like" evidence="1">
    <location>
        <begin position="20"/>
        <end position="141"/>
    </location>
</feature>
<dbReference type="SUPFAM" id="SSF160631">
    <property type="entry name" value="SMI1/KNR4-like"/>
    <property type="match status" value="1"/>
</dbReference>
<dbReference type="Gene3D" id="3.40.1580.10">
    <property type="entry name" value="SMI1/KNR4-like"/>
    <property type="match status" value="1"/>
</dbReference>
<evidence type="ECO:0000313" key="3">
    <source>
        <dbReference type="Proteomes" id="UP000576082"/>
    </source>
</evidence>
<dbReference type="Pfam" id="PF09346">
    <property type="entry name" value="SMI1_KNR4"/>
    <property type="match status" value="1"/>
</dbReference>
<dbReference type="InterPro" id="IPR018958">
    <property type="entry name" value="Knr4/Smi1-like_dom"/>
</dbReference>
<dbReference type="SMART" id="SM00860">
    <property type="entry name" value="SMI1_KNR4"/>
    <property type="match status" value="1"/>
</dbReference>
<keyword evidence="3" id="KW-1185">Reference proteome</keyword>
<protein>
    <submittedName>
        <fullName evidence="2">SMI1/KNR4 family protein</fullName>
    </submittedName>
</protein>
<accession>A0A7X9S0J2</accession>
<organism evidence="2 3">
    <name type="scientific">Flammeovirga aprica JL-4</name>
    <dbReference type="NCBI Taxonomy" id="694437"/>
    <lineage>
        <taxon>Bacteria</taxon>
        <taxon>Pseudomonadati</taxon>
        <taxon>Bacteroidota</taxon>
        <taxon>Cytophagia</taxon>
        <taxon>Cytophagales</taxon>
        <taxon>Flammeovirgaceae</taxon>
        <taxon>Flammeovirga</taxon>
    </lineage>
</organism>
<dbReference type="RefSeq" id="WP_169660303.1">
    <property type="nucleotide sequence ID" value="NZ_JABANE010000135.1"/>
</dbReference>
<sequence>MKELESIWQKPIYLSYLQPKLTDEIIEGAEQKLGYKLPNEFIELLKVQNGGYIRKNLEESVNDKIYGIGPYFPSITDVDWEEYKDWVSFELEGLIPFDGDGHWYICLDYRNNKSTPEITYVDTECDNQEKVADSFSDYLSQLTLGVDDELVISTNDTISEISNQLESILNIRFEEPDSFAHGYDEYRSKLDSSWIWLSPNLVPKGFVRKNEDRYEELVKLSEGKATRFPEIPETSLLISFSEEKTRDFVIEKLRDKQIEINSLKEIIEKKL</sequence>
<dbReference type="Proteomes" id="UP000576082">
    <property type="component" value="Unassembled WGS sequence"/>
</dbReference>
<proteinExistence type="predicted"/>
<evidence type="ECO:0000259" key="1">
    <source>
        <dbReference type="SMART" id="SM00860"/>
    </source>
</evidence>
<reference evidence="2 3" key="1">
    <citation type="submission" date="2020-04" db="EMBL/GenBank/DDBJ databases">
        <title>Flammeovirga sp. SR4, a novel species isolated from seawater.</title>
        <authorList>
            <person name="Wang X."/>
        </authorList>
    </citation>
    <scope>NUCLEOTIDE SEQUENCE [LARGE SCALE GENOMIC DNA]</scope>
    <source>
        <strain evidence="2 3">ATCC 23126</strain>
    </source>
</reference>
<name>A0A7X9S0J2_9BACT</name>
<dbReference type="AlphaFoldDB" id="A0A7X9S0J2"/>
<comment type="caution">
    <text evidence="2">The sequence shown here is derived from an EMBL/GenBank/DDBJ whole genome shotgun (WGS) entry which is preliminary data.</text>
</comment>
<gene>
    <name evidence="2" type="ORF">HHU12_29370</name>
</gene>
<dbReference type="InterPro" id="IPR037883">
    <property type="entry name" value="Knr4/Smi1-like_sf"/>
</dbReference>